<dbReference type="GO" id="GO:0016020">
    <property type="term" value="C:membrane"/>
    <property type="evidence" value="ECO:0007669"/>
    <property type="project" value="UniProtKB-SubCell"/>
</dbReference>
<feature type="transmembrane region" description="Helical" evidence="6">
    <location>
        <begin position="29"/>
        <end position="50"/>
    </location>
</feature>
<evidence type="ECO:0000256" key="1">
    <source>
        <dbReference type="ARBA" id="ARBA00004141"/>
    </source>
</evidence>
<dbReference type="GO" id="GO:0005737">
    <property type="term" value="C:cytoplasm"/>
    <property type="evidence" value="ECO:0007669"/>
    <property type="project" value="TreeGrafter"/>
</dbReference>
<evidence type="ECO:0000256" key="2">
    <source>
        <dbReference type="ARBA" id="ARBA00006824"/>
    </source>
</evidence>
<evidence type="ECO:0000313" key="7">
    <source>
        <dbReference type="EMBL" id="CAD9202721.1"/>
    </source>
</evidence>
<evidence type="ECO:0000256" key="6">
    <source>
        <dbReference type="RuleBase" id="RU363053"/>
    </source>
</evidence>
<evidence type="ECO:0000256" key="4">
    <source>
        <dbReference type="ARBA" id="ARBA00022989"/>
    </source>
</evidence>
<dbReference type="PANTHER" id="PTHR11266">
    <property type="entry name" value="PEROXISOMAL MEMBRANE PROTEIN 2, PXMP2 MPV17"/>
    <property type="match status" value="1"/>
</dbReference>
<sequence length="126" mass="14505">MVHGPLCHFWYKMLDDSVLPSRPKSVMAIVLKIVLDQLIFGPVFLIVFWFSLKTFEGRPADAIDMCVNKMFPTLMVSYMLWPAAHIINFKYVPSNQRVLYINLVTIFWTTYLSLSAAQGEMVTPVE</sequence>
<accession>A0A7S1SLU0</accession>
<reference evidence="7" key="1">
    <citation type="submission" date="2021-01" db="EMBL/GenBank/DDBJ databases">
        <authorList>
            <person name="Corre E."/>
            <person name="Pelletier E."/>
            <person name="Niang G."/>
            <person name="Scheremetjew M."/>
            <person name="Finn R."/>
            <person name="Kale V."/>
            <person name="Holt S."/>
            <person name="Cochrane G."/>
            <person name="Meng A."/>
            <person name="Brown T."/>
            <person name="Cohen L."/>
        </authorList>
    </citation>
    <scope>NUCLEOTIDE SEQUENCE</scope>
    <source>
        <strain evidence="7">PLY429</strain>
    </source>
</reference>
<feature type="transmembrane region" description="Helical" evidence="6">
    <location>
        <begin position="70"/>
        <end position="87"/>
    </location>
</feature>
<comment type="subcellular location">
    <subcellularLocation>
        <location evidence="1">Membrane</location>
        <topology evidence="1">Multi-pass membrane protein</topology>
    </subcellularLocation>
</comment>
<comment type="similarity">
    <text evidence="2 6">Belongs to the peroxisomal membrane protein PXMP2/4 family.</text>
</comment>
<proteinExistence type="inferred from homology"/>
<keyword evidence="3 6" id="KW-0812">Transmembrane</keyword>
<organism evidence="7">
    <name type="scientific">Tetraselmis chuii</name>
    <dbReference type="NCBI Taxonomy" id="63592"/>
    <lineage>
        <taxon>Eukaryota</taxon>
        <taxon>Viridiplantae</taxon>
        <taxon>Chlorophyta</taxon>
        <taxon>core chlorophytes</taxon>
        <taxon>Chlorodendrophyceae</taxon>
        <taxon>Chlorodendrales</taxon>
        <taxon>Chlorodendraceae</taxon>
        <taxon>Tetraselmis</taxon>
    </lineage>
</organism>
<protein>
    <submittedName>
        <fullName evidence="7">Uncharacterized protein</fullName>
    </submittedName>
</protein>
<evidence type="ECO:0000256" key="3">
    <source>
        <dbReference type="ARBA" id="ARBA00022692"/>
    </source>
</evidence>
<name>A0A7S1SLU0_9CHLO</name>
<feature type="transmembrane region" description="Helical" evidence="6">
    <location>
        <begin position="99"/>
        <end position="117"/>
    </location>
</feature>
<dbReference type="EMBL" id="HBGG01009814">
    <property type="protein sequence ID" value="CAD9202721.1"/>
    <property type="molecule type" value="Transcribed_RNA"/>
</dbReference>
<dbReference type="Pfam" id="PF04117">
    <property type="entry name" value="Mpv17_PMP22"/>
    <property type="match status" value="1"/>
</dbReference>
<keyword evidence="4 6" id="KW-1133">Transmembrane helix</keyword>
<gene>
    <name evidence="7" type="ORF">TCHU04912_LOCUS4954</name>
</gene>
<dbReference type="InterPro" id="IPR007248">
    <property type="entry name" value="Mpv17_PMP22"/>
</dbReference>
<dbReference type="AlphaFoldDB" id="A0A7S1SLU0"/>
<keyword evidence="5 6" id="KW-0472">Membrane</keyword>
<evidence type="ECO:0000256" key="5">
    <source>
        <dbReference type="ARBA" id="ARBA00023136"/>
    </source>
</evidence>